<proteinExistence type="inferred from homology"/>
<gene>
    <name evidence="16" type="primary">hom</name>
    <name evidence="16" type="ORF">Fuma_04094</name>
</gene>
<keyword evidence="17" id="KW-1185">Reference proteome</keyword>
<dbReference type="KEGG" id="fmr:Fuma_04094"/>
<dbReference type="Pfam" id="PF01842">
    <property type="entry name" value="ACT"/>
    <property type="match status" value="1"/>
</dbReference>
<keyword evidence="8 12" id="KW-0521">NADP</keyword>
<dbReference type="CDD" id="cd04881">
    <property type="entry name" value="ACT_HSDH-Hom"/>
    <property type="match status" value="1"/>
</dbReference>
<dbReference type="GO" id="GO:0009088">
    <property type="term" value="P:threonine biosynthetic process"/>
    <property type="evidence" value="ECO:0007669"/>
    <property type="project" value="UniProtKB-UniPathway"/>
</dbReference>
<dbReference type="InterPro" id="IPR045865">
    <property type="entry name" value="ACT-like_dom_sf"/>
</dbReference>
<dbReference type="InterPro" id="IPR001342">
    <property type="entry name" value="HDH_cat"/>
</dbReference>
<keyword evidence="7 13" id="KW-0791">Threonine biosynthesis</keyword>
<comment type="pathway">
    <text evidence="1 13">Amino-acid biosynthesis; L-threonine biosynthesis; L-threonine from L-aspartate: step 3/5.</text>
</comment>
<evidence type="ECO:0000256" key="11">
    <source>
        <dbReference type="PIRSR" id="PIRSR000098-1"/>
    </source>
</evidence>
<evidence type="ECO:0000256" key="14">
    <source>
        <dbReference type="RuleBase" id="RU004171"/>
    </source>
</evidence>
<dbReference type="OrthoDB" id="9808167at2"/>
<dbReference type="Gene3D" id="3.40.50.720">
    <property type="entry name" value="NAD(P)-binding Rossmann-like Domain"/>
    <property type="match status" value="1"/>
</dbReference>
<dbReference type="EC" id="1.1.1.3" evidence="4 13"/>
<dbReference type="PIRSF" id="PIRSF000098">
    <property type="entry name" value="Homoser_dehydrog"/>
    <property type="match status" value="1"/>
</dbReference>
<dbReference type="PANTHER" id="PTHR43331">
    <property type="entry name" value="HOMOSERINE DEHYDROGENASE"/>
    <property type="match status" value="1"/>
</dbReference>
<feature type="active site" description="Proton donor" evidence="11">
    <location>
        <position position="208"/>
    </location>
</feature>
<dbReference type="InterPro" id="IPR036291">
    <property type="entry name" value="NAD(P)-bd_dom_sf"/>
</dbReference>
<evidence type="ECO:0000256" key="5">
    <source>
        <dbReference type="ARBA" id="ARBA00013376"/>
    </source>
</evidence>
<dbReference type="PANTHER" id="PTHR43331:SF1">
    <property type="entry name" value="HOMOSERINE DEHYDROGENASE"/>
    <property type="match status" value="1"/>
</dbReference>
<dbReference type="Pfam" id="PF00742">
    <property type="entry name" value="Homoserine_dh"/>
    <property type="match status" value="1"/>
</dbReference>
<organism evidence="16 17">
    <name type="scientific">Fuerstiella marisgermanici</name>
    <dbReference type="NCBI Taxonomy" id="1891926"/>
    <lineage>
        <taxon>Bacteria</taxon>
        <taxon>Pseudomonadati</taxon>
        <taxon>Planctomycetota</taxon>
        <taxon>Planctomycetia</taxon>
        <taxon>Planctomycetales</taxon>
        <taxon>Planctomycetaceae</taxon>
        <taxon>Fuerstiella</taxon>
    </lineage>
</organism>
<dbReference type="Proteomes" id="UP000187735">
    <property type="component" value="Chromosome"/>
</dbReference>
<dbReference type="GO" id="GO:0050661">
    <property type="term" value="F:NADP binding"/>
    <property type="evidence" value="ECO:0007669"/>
    <property type="project" value="InterPro"/>
</dbReference>
<evidence type="ECO:0000256" key="13">
    <source>
        <dbReference type="RuleBase" id="RU000579"/>
    </source>
</evidence>
<sequence>MTSTSPLNIALIGFGTVGSGVARILSTQAKNIAVRAGREIRISRVVVRDPDKAREFLPAGVEVSTSIDDVIDDPQIQLVAQLIGGIDPAFDYMKRSLAAGKDVVTANKALIYAHGSELFERAAANERTIGFEAAVAGGIPIIGAVTQALTGNQILSLEAILNGTSNFILTRMLDEQHAYADALKEAQRLGYAEADPAMDVDGTDAAQKLAILTQLAFSTPVKLDDFVRQGIDGIELLDLQVAADLGYKIKLLATARLQNKRLEISVQPTLISCDRTIAQIDGADNIVAVHGDAVGNTTFSGAGAGQLPTASAVVADIIDYATGRTAVTFQSILRSSQQEPWPVQPAEELRRRYYLRLTVDDRPHVLADITDVLGRNEISISSVRQDETPETDEAGDGTARLVIMTHTTTEGRLRAADTELSKLACIRGASIRLPIAD</sequence>
<keyword evidence="10 13" id="KW-0486">Methionine biosynthesis</keyword>
<feature type="binding site" evidence="12">
    <location>
        <begin position="12"/>
        <end position="19"/>
    </location>
    <ligand>
        <name>NADP(+)</name>
        <dbReference type="ChEBI" id="CHEBI:58349"/>
    </ligand>
</feature>
<evidence type="ECO:0000259" key="15">
    <source>
        <dbReference type="PROSITE" id="PS51671"/>
    </source>
</evidence>
<dbReference type="Gene3D" id="3.30.360.10">
    <property type="entry name" value="Dihydrodipicolinate Reductase, domain 2"/>
    <property type="match status" value="1"/>
</dbReference>
<evidence type="ECO:0000256" key="12">
    <source>
        <dbReference type="PIRSR" id="PIRSR000098-2"/>
    </source>
</evidence>
<evidence type="ECO:0000256" key="9">
    <source>
        <dbReference type="ARBA" id="ARBA00023002"/>
    </source>
</evidence>
<reference evidence="16 17" key="1">
    <citation type="journal article" date="2016" name="Front. Microbiol.">
        <title>Fuerstia marisgermanicae gen. nov., sp. nov., an Unusual Member of the Phylum Planctomycetes from the German Wadden Sea.</title>
        <authorList>
            <person name="Kohn T."/>
            <person name="Heuer A."/>
            <person name="Jogler M."/>
            <person name="Vollmers J."/>
            <person name="Boedeker C."/>
            <person name="Bunk B."/>
            <person name="Rast P."/>
            <person name="Borchert D."/>
            <person name="Glockner I."/>
            <person name="Freese H.M."/>
            <person name="Klenk H.P."/>
            <person name="Overmann J."/>
            <person name="Kaster A.K."/>
            <person name="Rohde M."/>
            <person name="Wiegand S."/>
            <person name="Jogler C."/>
        </authorList>
    </citation>
    <scope>NUCLEOTIDE SEQUENCE [LARGE SCALE GENOMIC DNA]</scope>
    <source>
        <strain evidence="16 17">NH11</strain>
    </source>
</reference>
<evidence type="ECO:0000256" key="7">
    <source>
        <dbReference type="ARBA" id="ARBA00022697"/>
    </source>
</evidence>
<dbReference type="SUPFAM" id="SSF55347">
    <property type="entry name" value="Glyceraldehyde-3-phosphate dehydrogenase-like, C-terminal domain"/>
    <property type="match status" value="1"/>
</dbReference>
<dbReference type="UniPathway" id="UPA00051">
    <property type="reaction ID" value="UER00465"/>
</dbReference>
<dbReference type="AlphaFoldDB" id="A0A1P8WK81"/>
<dbReference type="GO" id="GO:0009086">
    <property type="term" value="P:methionine biosynthetic process"/>
    <property type="evidence" value="ECO:0007669"/>
    <property type="project" value="UniProtKB-KW"/>
</dbReference>
<comment type="catalytic activity">
    <reaction evidence="13">
        <text>L-homoserine + NADP(+) = L-aspartate 4-semialdehyde + NADPH + H(+)</text>
        <dbReference type="Rhea" id="RHEA:15761"/>
        <dbReference type="ChEBI" id="CHEBI:15378"/>
        <dbReference type="ChEBI" id="CHEBI:57476"/>
        <dbReference type="ChEBI" id="CHEBI:57783"/>
        <dbReference type="ChEBI" id="CHEBI:58349"/>
        <dbReference type="ChEBI" id="CHEBI:537519"/>
        <dbReference type="EC" id="1.1.1.3"/>
    </reaction>
</comment>
<dbReference type="InterPro" id="IPR019811">
    <property type="entry name" value="HDH_CS"/>
</dbReference>
<evidence type="ECO:0000256" key="6">
    <source>
        <dbReference type="ARBA" id="ARBA00022605"/>
    </source>
</evidence>
<evidence type="ECO:0000256" key="2">
    <source>
        <dbReference type="ARBA" id="ARBA00005062"/>
    </source>
</evidence>
<feature type="domain" description="ACT" evidence="15">
    <location>
        <begin position="354"/>
        <end position="434"/>
    </location>
</feature>
<keyword evidence="6 13" id="KW-0028">Amino-acid biosynthesis</keyword>
<dbReference type="SUPFAM" id="SSF51735">
    <property type="entry name" value="NAD(P)-binding Rossmann-fold domains"/>
    <property type="match status" value="1"/>
</dbReference>
<dbReference type="NCBIfam" id="NF004976">
    <property type="entry name" value="PRK06349.1"/>
    <property type="match status" value="1"/>
</dbReference>
<evidence type="ECO:0000256" key="4">
    <source>
        <dbReference type="ARBA" id="ARBA00013213"/>
    </source>
</evidence>
<dbReference type="Gene3D" id="3.30.70.260">
    <property type="match status" value="1"/>
</dbReference>
<dbReference type="PROSITE" id="PS51671">
    <property type="entry name" value="ACT"/>
    <property type="match status" value="1"/>
</dbReference>
<dbReference type="EMBL" id="CP017641">
    <property type="protein sequence ID" value="APZ94462.1"/>
    <property type="molecule type" value="Genomic_DNA"/>
</dbReference>
<evidence type="ECO:0000256" key="1">
    <source>
        <dbReference type="ARBA" id="ARBA00005056"/>
    </source>
</evidence>
<dbReference type="Pfam" id="PF03447">
    <property type="entry name" value="NAD_binding_3"/>
    <property type="match status" value="1"/>
</dbReference>
<evidence type="ECO:0000256" key="8">
    <source>
        <dbReference type="ARBA" id="ARBA00022857"/>
    </source>
</evidence>
<feature type="binding site" evidence="12">
    <location>
        <position position="193"/>
    </location>
    <ligand>
        <name>L-homoserine</name>
        <dbReference type="ChEBI" id="CHEBI:57476"/>
    </ligand>
</feature>
<evidence type="ECO:0000313" key="16">
    <source>
        <dbReference type="EMBL" id="APZ94462.1"/>
    </source>
</evidence>
<evidence type="ECO:0000313" key="17">
    <source>
        <dbReference type="Proteomes" id="UP000187735"/>
    </source>
</evidence>
<dbReference type="RefSeq" id="WP_077025763.1">
    <property type="nucleotide sequence ID" value="NZ_CP017641.1"/>
</dbReference>
<evidence type="ECO:0000256" key="10">
    <source>
        <dbReference type="ARBA" id="ARBA00023167"/>
    </source>
</evidence>
<protein>
    <recommendedName>
        <fullName evidence="5 13">Homoserine dehydrogenase</fullName>
        <ecNumber evidence="4 13">1.1.1.3</ecNumber>
    </recommendedName>
</protein>
<evidence type="ECO:0000256" key="3">
    <source>
        <dbReference type="ARBA" id="ARBA00006753"/>
    </source>
</evidence>
<comment type="similarity">
    <text evidence="3 14">Belongs to the homoserine dehydrogenase family.</text>
</comment>
<dbReference type="STRING" id="1891926.Fuma_04094"/>
<dbReference type="UniPathway" id="UPA00050">
    <property type="reaction ID" value="UER00063"/>
</dbReference>
<accession>A0A1P8WK81</accession>
<dbReference type="InterPro" id="IPR005106">
    <property type="entry name" value="Asp/hSer_DH_NAD-bd"/>
</dbReference>
<name>A0A1P8WK81_9PLAN</name>
<feature type="binding site" evidence="12">
    <location>
        <position position="108"/>
    </location>
    <ligand>
        <name>NADPH</name>
        <dbReference type="ChEBI" id="CHEBI:57783"/>
    </ligand>
</feature>
<keyword evidence="9 13" id="KW-0560">Oxidoreductase</keyword>
<comment type="pathway">
    <text evidence="2 13">Amino-acid biosynthesis; L-methionine biosynthesis via de novo pathway; L-homoserine from L-aspartate: step 3/3.</text>
</comment>
<dbReference type="SUPFAM" id="SSF55021">
    <property type="entry name" value="ACT-like"/>
    <property type="match status" value="1"/>
</dbReference>
<dbReference type="GO" id="GO:0004412">
    <property type="term" value="F:homoserine dehydrogenase activity"/>
    <property type="evidence" value="ECO:0007669"/>
    <property type="project" value="UniProtKB-EC"/>
</dbReference>
<dbReference type="InterPro" id="IPR002912">
    <property type="entry name" value="ACT_dom"/>
</dbReference>
<dbReference type="FunFam" id="3.30.360.10:FF:000005">
    <property type="entry name" value="Homoserine dehydrogenase"/>
    <property type="match status" value="1"/>
</dbReference>
<dbReference type="PROSITE" id="PS01042">
    <property type="entry name" value="HOMOSER_DHGENASE"/>
    <property type="match status" value="1"/>
</dbReference>
<dbReference type="InterPro" id="IPR016204">
    <property type="entry name" value="HDH"/>
</dbReference>